<dbReference type="EMBL" id="MQUR01000076">
    <property type="protein sequence ID" value="OLZ59371.1"/>
    <property type="molecule type" value="Genomic_DNA"/>
</dbReference>
<evidence type="ECO:0008006" key="4">
    <source>
        <dbReference type="Google" id="ProtNLM"/>
    </source>
</evidence>
<comment type="caution">
    <text evidence="2">The sequence shown here is derived from an EMBL/GenBank/DDBJ whole genome shotgun (WGS) entry which is preliminary data.</text>
</comment>
<reference evidence="2 3" key="1">
    <citation type="submission" date="2016-01" db="EMBL/GenBank/DDBJ databases">
        <title>Streptomyces amritsarensis strain MTCC 11845 genome sequencing and assembly.</title>
        <authorList>
            <person name="Sharma D."/>
            <person name="Nair G.R."/>
            <person name="Kaur G."/>
            <person name="Manhas R.K."/>
            <person name="Mayilraj S."/>
        </authorList>
    </citation>
    <scope>NUCLEOTIDE SEQUENCE [LARGE SCALE GENOMIC DNA]</scope>
    <source>
        <strain evidence="2 3">MTCC 11845</strain>
    </source>
</reference>
<evidence type="ECO:0000313" key="2">
    <source>
        <dbReference type="EMBL" id="OLZ59371.1"/>
    </source>
</evidence>
<keyword evidence="3" id="KW-1185">Reference proteome</keyword>
<organism evidence="2 3">
    <name type="scientific">Streptomyces amritsarensis</name>
    <dbReference type="NCBI Taxonomy" id="681158"/>
    <lineage>
        <taxon>Bacteria</taxon>
        <taxon>Bacillati</taxon>
        <taxon>Actinomycetota</taxon>
        <taxon>Actinomycetes</taxon>
        <taxon>Kitasatosporales</taxon>
        <taxon>Streptomycetaceae</taxon>
        <taxon>Streptomyces</taxon>
    </lineage>
</organism>
<accession>A0ABX3G0R3</accession>
<sequence>MRRTHKLALTAVMAGAAFFAMAAPASASSISTPGGGAFAYYDPNRNMFGLQDSKADGNSVFIEYWVNNQKQPRIVNYNGNGSWRDYYIGGDGLPLRWKLCVDIRWSQDVCSGTLWETV</sequence>
<dbReference type="RefSeq" id="WP_060181014.1">
    <property type="nucleotide sequence ID" value="NZ_JBHYUY010000052.1"/>
</dbReference>
<proteinExistence type="predicted"/>
<feature type="chain" id="PRO_5046325849" description="Secreted protein" evidence="1">
    <location>
        <begin position="23"/>
        <end position="118"/>
    </location>
</feature>
<evidence type="ECO:0000313" key="3">
    <source>
        <dbReference type="Proteomes" id="UP000187151"/>
    </source>
</evidence>
<dbReference type="Proteomes" id="UP000187151">
    <property type="component" value="Unassembled WGS sequence"/>
</dbReference>
<protein>
    <recommendedName>
        <fullName evidence="4">Secreted protein</fullName>
    </recommendedName>
</protein>
<feature type="signal peptide" evidence="1">
    <location>
        <begin position="1"/>
        <end position="22"/>
    </location>
</feature>
<keyword evidence="1" id="KW-0732">Signal</keyword>
<name>A0ABX3G0R3_9ACTN</name>
<evidence type="ECO:0000256" key="1">
    <source>
        <dbReference type="SAM" id="SignalP"/>
    </source>
</evidence>
<gene>
    <name evidence="2" type="ORF">AVW11_26595</name>
</gene>